<reference evidence="2" key="1">
    <citation type="submission" date="2021-01" db="EMBL/GenBank/DDBJ databases">
        <authorList>
            <consortium name="Genoscope - CEA"/>
            <person name="William W."/>
        </authorList>
    </citation>
    <scope>NUCLEOTIDE SEQUENCE</scope>
</reference>
<dbReference type="AlphaFoldDB" id="A0A816UI20"/>
<protein>
    <submittedName>
        <fullName evidence="2">(rape) hypothetical protein</fullName>
    </submittedName>
</protein>
<dbReference type="Gene3D" id="2.40.50.140">
    <property type="entry name" value="Nucleic acid-binding proteins"/>
    <property type="match status" value="1"/>
</dbReference>
<proteinExistence type="predicted"/>
<dbReference type="EMBL" id="HG994372">
    <property type="protein sequence ID" value="CAF2110627.1"/>
    <property type="molecule type" value="Genomic_DNA"/>
</dbReference>
<name>A0A816UI20_BRANA</name>
<accession>A0A816UI20</accession>
<dbReference type="InterPro" id="IPR012340">
    <property type="entry name" value="NA-bd_OB-fold"/>
</dbReference>
<dbReference type="Proteomes" id="UP001295469">
    <property type="component" value="Chromosome C08"/>
</dbReference>
<evidence type="ECO:0000313" key="2">
    <source>
        <dbReference type="EMBL" id="CAF2110627.1"/>
    </source>
</evidence>
<feature type="region of interest" description="Disordered" evidence="1">
    <location>
        <begin position="168"/>
        <end position="209"/>
    </location>
</feature>
<organism evidence="2">
    <name type="scientific">Brassica napus</name>
    <name type="common">Rape</name>
    <dbReference type="NCBI Taxonomy" id="3708"/>
    <lineage>
        <taxon>Eukaryota</taxon>
        <taxon>Viridiplantae</taxon>
        <taxon>Streptophyta</taxon>
        <taxon>Embryophyta</taxon>
        <taxon>Tracheophyta</taxon>
        <taxon>Spermatophyta</taxon>
        <taxon>Magnoliopsida</taxon>
        <taxon>eudicotyledons</taxon>
        <taxon>Gunneridae</taxon>
        <taxon>Pentapetalae</taxon>
        <taxon>rosids</taxon>
        <taxon>malvids</taxon>
        <taxon>Brassicales</taxon>
        <taxon>Brassicaceae</taxon>
        <taxon>Brassiceae</taxon>
        <taxon>Brassica</taxon>
    </lineage>
</organism>
<evidence type="ECO:0000256" key="1">
    <source>
        <dbReference type="SAM" id="MobiDB-lite"/>
    </source>
</evidence>
<sequence length="209" mass="23481">MEISQLYLSNLETGRFKDVVVTRLLRFWGSTLIQSTITAPRLYTFKNLLSEGAVYELSIFYIARSNNHFKLCASPVSIRFTEHSSFVEVVDPAEIIRFCNYEQLRALTDTNIDLSGMWLIFIFQLSTSIILPRFRMYHHPSDDMAVAVKLSMVPNPVVKSICSDHTNGPDDVPIIEGCPASTDPEPAHTDSVMTSTETPVNDEKAPSSM</sequence>
<gene>
    <name evidence="2" type="ORF">DARMORV10_C08P24710.1</name>
</gene>